<dbReference type="PANTHER" id="PTHR42713">
    <property type="entry name" value="HISTIDINE KINASE-RELATED"/>
    <property type="match status" value="1"/>
</dbReference>
<dbReference type="InterPro" id="IPR018060">
    <property type="entry name" value="HTH_AraC"/>
</dbReference>
<dbReference type="PRINTS" id="PR00032">
    <property type="entry name" value="HTHARAC"/>
</dbReference>
<gene>
    <name evidence="11" type="ORF">GC096_35755</name>
</gene>
<dbReference type="CDD" id="cd17536">
    <property type="entry name" value="REC_YesN-like"/>
    <property type="match status" value="1"/>
</dbReference>
<keyword evidence="6" id="KW-0238">DNA-binding</keyword>
<evidence type="ECO:0000256" key="6">
    <source>
        <dbReference type="ARBA" id="ARBA00023125"/>
    </source>
</evidence>
<evidence type="ECO:0000259" key="10">
    <source>
        <dbReference type="PROSITE" id="PS50110"/>
    </source>
</evidence>
<dbReference type="Pfam" id="PF12833">
    <property type="entry name" value="HTH_18"/>
    <property type="match status" value="1"/>
</dbReference>
<dbReference type="PANTHER" id="PTHR42713:SF3">
    <property type="entry name" value="TRANSCRIPTIONAL REGULATORY PROTEIN HPTR"/>
    <property type="match status" value="1"/>
</dbReference>
<keyword evidence="7" id="KW-0804">Transcription</keyword>
<feature type="domain" description="HTH araC/xylS-type" evidence="9">
    <location>
        <begin position="413"/>
        <end position="511"/>
    </location>
</feature>
<evidence type="ECO:0000256" key="7">
    <source>
        <dbReference type="ARBA" id="ARBA00023163"/>
    </source>
</evidence>
<organism evidence="11 12">
    <name type="scientific">Paenibacillus plantarum</name>
    <dbReference type="NCBI Taxonomy" id="2654975"/>
    <lineage>
        <taxon>Bacteria</taxon>
        <taxon>Bacillati</taxon>
        <taxon>Bacillota</taxon>
        <taxon>Bacilli</taxon>
        <taxon>Bacillales</taxon>
        <taxon>Paenibacillaceae</taxon>
        <taxon>Paenibacillus</taxon>
    </lineage>
</organism>
<dbReference type="Gene3D" id="1.10.10.60">
    <property type="entry name" value="Homeodomain-like"/>
    <property type="match status" value="2"/>
</dbReference>
<protein>
    <submittedName>
        <fullName evidence="11">Response regulator</fullName>
    </submittedName>
</protein>
<dbReference type="InterPro" id="IPR020449">
    <property type="entry name" value="Tscrpt_reg_AraC-type_HTH"/>
</dbReference>
<keyword evidence="12" id="KW-1185">Reference proteome</keyword>
<dbReference type="SUPFAM" id="SSF52172">
    <property type="entry name" value="CheY-like"/>
    <property type="match status" value="1"/>
</dbReference>
<keyword evidence="2" id="KW-0963">Cytoplasm</keyword>
<comment type="subcellular location">
    <subcellularLocation>
        <location evidence="1">Cytoplasm</location>
    </subcellularLocation>
</comment>
<accession>A0ABX1XN42</accession>
<evidence type="ECO:0000256" key="8">
    <source>
        <dbReference type="PROSITE-ProRule" id="PRU00169"/>
    </source>
</evidence>
<dbReference type="EMBL" id="WHNY01000091">
    <property type="protein sequence ID" value="NOU69376.1"/>
    <property type="molecule type" value="Genomic_DNA"/>
</dbReference>
<feature type="domain" description="Response regulatory" evidence="10">
    <location>
        <begin position="3"/>
        <end position="121"/>
    </location>
</feature>
<keyword evidence="4" id="KW-0902">Two-component regulatory system</keyword>
<evidence type="ECO:0000256" key="5">
    <source>
        <dbReference type="ARBA" id="ARBA00023015"/>
    </source>
</evidence>
<sequence>MLKVLLVDDEPVIRAGLAQLIQWEKYGFTIVSKAKNGEQALQLMQEEAPDVIITDIRMPKMDGLQLIQAVREERNLQIPVIILTGFNEFDYARQAIRYQVRDYLLKPVDKEELIAALTRIRDTLRIDHALPVDSQSGNAIKLLLRSTTSHDIKIKLCQSLHTHYPVLLMVIMLQNHTQTTFTQIYHFLQPVWEAFRLSESFVRFYIDADGYIAVLIRPESAHLSKTEEKQLAYALLHAIHNTLDQEAFLSVGHLAHSPEQLADAFQAACAASVYSLYVDRPTVLAYEDIKLLPPFKSQYEYLASFQQLKESIENNNPQEMKIVVTDIFDFFVEQFISPDTIKVHLYRFLLEIEKYVAEMNGDIQPIIKAANHIDLTCTTTPIRIQRETFLGTCQQIGTEIAFLRIQQNFGIIDQIEQYVNSHFHENMTLKDVAAKFYMNHAYLGQLFRRKKEIHFNEYLHQVRIEEAKRLLRLTDLKIAEVAKKVGYNDPAYFSGKFEKHVGFTPTAYKLGLQPQINPPK</sequence>
<evidence type="ECO:0000256" key="2">
    <source>
        <dbReference type="ARBA" id="ARBA00022490"/>
    </source>
</evidence>
<dbReference type="InterPro" id="IPR001789">
    <property type="entry name" value="Sig_transdc_resp-reg_receiver"/>
</dbReference>
<dbReference type="Pfam" id="PF00072">
    <property type="entry name" value="Response_reg"/>
    <property type="match status" value="1"/>
</dbReference>
<dbReference type="InterPro" id="IPR009057">
    <property type="entry name" value="Homeodomain-like_sf"/>
</dbReference>
<evidence type="ECO:0000313" key="12">
    <source>
        <dbReference type="Proteomes" id="UP000653578"/>
    </source>
</evidence>
<proteinExistence type="predicted"/>
<evidence type="ECO:0000256" key="3">
    <source>
        <dbReference type="ARBA" id="ARBA00022553"/>
    </source>
</evidence>
<dbReference type="SUPFAM" id="SSF46689">
    <property type="entry name" value="Homeodomain-like"/>
    <property type="match status" value="2"/>
</dbReference>
<evidence type="ECO:0000256" key="4">
    <source>
        <dbReference type="ARBA" id="ARBA00023012"/>
    </source>
</evidence>
<name>A0ABX1XN42_9BACL</name>
<dbReference type="RefSeq" id="WP_171637685.1">
    <property type="nucleotide sequence ID" value="NZ_WHNY01000091.1"/>
</dbReference>
<evidence type="ECO:0000256" key="1">
    <source>
        <dbReference type="ARBA" id="ARBA00004496"/>
    </source>
</evidence>
<dbReference type="SMART" id="SM00448">
    <property type="entry name" value="REC"/>
    <property type="match status" value="1"/>
</dbReference>
<dbReference type="InterPro" id="IPR051552">
    <property type="entry name" value="HptR"/>
</dbReference>
<dbReference type="PROSITE" id="PS50110">
    <property type="entry name" value="RESPONSE_REGULATORY"/>
    <property type="match status" value="1"/>
</dbReference>
<dbReference type="InterPro" id="IPR011006">
    <property type="entry name" value="CheY-like_superfamily"/>
</dbReference>
<dbReference type="PROSITE" id="PS01124">
    <property type="entry name" value="HTH_ARAC_FAMILY_2"/>
    <property type="match status" value="1"/>
</dbReference>
<feature type="modified residue" description="4-aspartylphosphate" evidence="8">
    <location>
        <position position="55"/>
    </location>
</feature>
<dbReference type="Proteomes" id="UP000653578">
    <property type="component" value="Unassembled WGS sequence"/>
</dbReference>
<keyword evidence="5" id="KW-0805">Transcription regulation</keyword>
<evidence type="ECO:0000313" key="11">
    <source>
        <dbReference type="EMBL" id="NOU69376.1"/>
    </source>
</evidence>
<dbReference type="Gene3D" id="3.40.50.2300">
    <property type="match status" value="1"/>
</dbReference>
<reference evidence="11 12" key="1">
    <citation type="submission" date="2019-10" db="EMBL/GenBank/DDBJ databases">
        <title>Description of Paenibacillus humi sp. nov.</title>
        <authorList>
            <person name="Carlier A."/>
            <person name="Qi S."/>
        </authorList>
    </citation>
    <scope>NUCLEOTIDE SEQUENCE [LARGE SCALE GENOMIC DNA]</scope>
    <source>
        <strain evidence="11 12">LMG 31461</strain>
    </source>
</reference>
<evidence type="ECO:0000259" key="9">
    <source>
        <dbReference type="PROSITE" id="PS01124"/>
    </source>
</evidence>
<keyword evidence="3 8" id="KW-0597">Phosphoprotein</keyword>
<comment type="caution">
    <text evidence="11">The sequence shown here is derived from an EMBL/GenBank/DDBJ whole genome shotgun (WGS) entry which is preliminary data.</text>
</comment>
<dbReference type="SMART" id="SM00342">
    <property type="entry name" value="HTH_ARAC"/>
    <property type="match status" value="1"/>
</dbReference>